<dbReference type="Pfam" id="PF00001">
    <property type="entry name" value="7tm_1"/>
    <property type="match status" value="1"/>
</dbReference>
<keyword evidence="4 8" id="KW-0297">G-protein coupled receptor</keyword>
<dbReference type="EMBL" id="JAIWYP010000016">
    <property type="protein sequence ID" value="KAH3696649.1"/>
    <property type="molecule type" value="Genomic_DNA"/>
</dbReference>
<keyword evidence="2 8" id="KW-0812">Transmembrane</keyword>
<evidence type="ECO:0000256" key="6">
    <source>
        <dbReference type="ARBA" id="ARBA00023170"/>
    </source>
</evidence>
<dbReference type="InterPro" id="IPR017452">
    <property type="entry name" value="GPCR_Rhodpsn_7TM"/>
</dbReference>
<comment type="caution">
    <text evidence="11">The sequence shown here is derived from an EMBL/GenBank/DDBJ whole genome shotgun (WGS) entry which is preliminary data.</text>
</comment>
<keyword evidence="7 8" id="KW-0807">Transducer</keyword>
<gene>
    <name evidence="11" type="ORF">DPMN_084125</name>
</gene>
<evidence type="ECO:0000313" key="11">
    <source>
        <dbReference type="EMBL" id="KAH3696649.1"/>
    </source>
</evidence>
<sequence length="215" mass="23970">MHRNNESDGLIGKESPSGDDRQIAIGVVFVVLMILGLLLNSAVLFTFKSTPRLRTHMNVFIMGCVGGDLVMVIIGFPFIIIPCFRGLWDFGEVMCASYGFMMTVLAVANMTILAVISVDRFIVIMNFRIAKKITRFHCVLILVLCYVYGVCWATPPLLGWGNFDLEPNRLTCGPDWRNGDLSVRSYNYTLLTMIFCVSGTVIFVSYVGICLQVNV</sequence>
<feature type="transmembrane region" description="Helical" evidence="9">
    <location>
        <begin position="23"/>
        <end position="47"/>
    </location>
</feature>
<keyword evidence="5 9" id="KW-0472">Membrane</keyword>
<proteinExistence type="inferred from homology"/>
<comment type="subcellular location">
    <subcellularLocation>
        <location evidence="1">Membrane</location>
        <topology evidence="1">Multi-pass membrane protein</topology>
    </subcellularLocation>
</comment>
<keyword evidence="12" id="KW-1185">Reference proteome</keyword>
<keyword evidence="3 9" id="KW-1133">Transmembrane helix</keyword>
<accession>A0A9D3YEA8</accession>
<evidence type="ECO:0000256" key="1">
    <source>
        <dbReference type="ARBA" id="ARBA00004141"/>
    </source>
</evidence>
<dbReference type="GO" id="GO:0004930">
    <property type="term" value="F:G protein-coupled receptor activity"/>
    <property type="evidence" value="ECO:0007669"/>
    <property type="project" value="UniProtKB-KW"/>
</dbReference>
<feature type="transmembrane region" description="Helical" evidence="9">
    <location>
        <begin position="136"/>
        <end position="155"/>
    </location>
</feature>
<dbReference type="PROSITE" id="PS50262">
    <property type="entry name" value="G_PROTEIN_RECEP_F1_2"/>
    <property type="match status" value="1"/>
</dbReference>
<feature type="transmembrane region" description="Helical" evidence="9">
    <location>
        <begin position="188"/>
        <end position="211"/>
    </location>
</feature>
<evidence type="ECO:0000256" key="4">
    <source>
        <dbReference type="ARBA" id="ARBA00023040"/>
    </source>
</evidence>
<dbReference type="Proteomes" id="UP000828390">
    <property type="component" value="Unassembled WGS sequence"/>
</dbReference>
<evidence type="ECO:0000256" key="7">
    <source>
        <dbReference type="ARBA" id="ARBA00023224"/>
    </source>
</evidence>
<feature type="transmembrane region" description="Helical" evidence="9">
    <location>
        <begin position="100"/>
        <end position="124"/>
    </location>
</feature>
<dbReference type="PRINTS" id="PR00237">
    <property type="entry name" value="GPCRRHODOPSN"/>
</dbReference>
<evidence type="ECO:0000256" key="8">
    <source>
        <dbReference type="RuleBase" id="RU000688"/>
    </source>
</evidence>
<evidence type="ECO:0000313" key="12">
    <source>
        <dbReference type="Proteomes" id="UP000828390"/>
    </source>
</evidence>
<evidence type="ECO:0000256" key="9">
    <source>
        <dbReference type="SAM" id="Phobius"/>
    </source>
</evidence>
<evidence type="ECO:0000256" key="3">
    <source>
        <dbReference type="ARBA" id="ARBA00022989"/>
    </source>
</evidence>
<dbReference type="AlphaFoldDB" id="A0A9D3YEA8"/>
<feature type="transmembrane region" description="Helical" evidence="9">
    <location>
        <begin position="59"/>
        <end position="80"/>
    </location>
</feature>
<dbReference type="PROSITE" id="PS00237">
    <property type="entry name" value="G_PROTEIN_RECEP_F1_1"/>
    <property type="match status" value="1"/>
</dbReference>
<dbReference type="InterPro" id="IPR050125">
    <property type="entry name" value="GPCR_opsins"/>
</dbReference>
<feature type="domain" description="G-protein coupled receptors family 1 profile" evidence="10">
    <location>
        <begin position="39"/>
        <end position="215"/>
    </location>
</feature>
<keyword evidence="6 8" id="KW-0675">Receptor</keyword>
<evidence type="ECO:0000256" key="2">
    <source>
        <dbReference type="ARBA" id="ARBA00022692"/>
    </source>
</evidence>
<evidence type="ECO:0000259" key="10">
    <source>
        <dbReference type="PROSITE" id="PS50262"/>
    </source>
</evidence>
<dbReference type="GO" id="GO:0016020">
    <property type="term" value="C:membrane"/>
    <property type="evidence" value="ECO:0007669"/>
    <property type="project" value="UniProtKB-SubCell"/>
</dbReference>
<evidence type="ECO:0000256" key="5">
    <source>
        <dbReference type="ARBA" id="ARBA00023136"/>
    </source>
</evidence>
<reference evidence="11" key="2">
    <citation type="submission" date="2020-11" db="EMBL/GenBank/DDBJ databases">
        <authorList>
            <person name="McCartney M.A."/>
            <person name="Auch B."/>
            <person name="Kono T."/>
            <person name="Mallez S."/>
            <person name="Becker A."/>
            <person name="Gohl D.M."/>
            <person name="Silverstein K.A.T."/>
            <person name="Koren S."/>
            <person name="Bechman K.B."/>
            <person name="Herman A."/>
            <person name="Abrahante J.E."/>
            <person name="Garbe J."/>
        </authorList>
    </citation>
    <scope>NUCLEOTIDE SEQUENCE</scope>
    <source>
        <strain evidence="11">Duluth1</strain>
        <tissue evidence="11">Whole animal</tissue>
    </source>
</reference>
<comment type="similarity">
    <text evidence="8">Belongs to the G-protein coupled receptor 1 family.</text>
</comment>
<dbReference type="InterPro" id="IPR000276">
    <property type="entry name" value="GPCR_Rhodpsn"/>
</dbReference>
<reference evidence="11" key="1">
    <citation type="journal article" date="2019" name="bioRxiv">
        <title>The Genome of the Zebra Mussel, Dreissena polymorpha: A Resource for Invasive Species Research.</title>
        <authorList>
            <person name="McCartney M.A."/>
            <person name="Auch B."/>
            <person name="Kono T."/>
            <person name="Mallez S."/>
            <person name="Zhang Y."/>
            <person name="Obille A."/>
            <person name="Becker A."/>
            <person name="Abrahante J.E."/>
            <person name="Garbe J."/>
            <person name="Badalamenti J.P."/>
            <person name="Herman A."/>
            <person name="Mangelson H."/>
            <person name="Liachko I."/>
            <person name="Sullivan S."/>
            <person name="Sone E.D."/>
            <person name="Koren S."/>
            <person name="Silverstein K.A.T."/>
            <person name="Beckman K.B."/>
            <person name="Gohl D.M."/>
        </authorList>
    </citation>
    <scope>NUCLEOTIDE SEQUENCE</scope>
    <source>
        <strain evidence="11">Duluth1</strain>
        <tissue evidence="11">Whole animal</tissue>
    </source>
</reference>
<dbReference type="Gene3D" id="1.20.1070.10">
    <property type="entry name" value="Rhodopsin 7-helix transmembrane proteins"/>
    <property type="match status" value="1"/>
</dbReference>
<dbReference type="SUPFAM" id="SSF81321">
    <property type="entry name" value="Family A G protein-coupled receptor-like"/>
    <property type="match status" value="1"/>
</dbReference>
<name>A0A9D3YEA8_DREPO</name>
<dbReference type="PANTHER" id="PTHR24240">
    <property type="entry name" value="OPSIN"/>
    <property type="match status" value="1"/>
</dbReference>
<protein>
    <recommendedName>
        <fullName evidence="10">G-protein coupled receptors family 1 profile domain-containing protein</fullName>
    </recommendedName>
</protein>
<organism evidence="11 12">
    <name type="scientific">Dreissena polymorpha</name>
    <name type="common">Zebra mussel</name>
    <name type="synonym">Mytilus polymorpha</name>
    <dbReference type="NCBI Taxonomy" id="45954"/>
    <lineage>
        <taxon>Eukaryota</taxon>
        <taxon>Metazoa</taxon>
        <taxon>Spiralia</taxon>
        <taxon>Lophotrochozoa</taxon>
        <taxon>Mollusca</taxon>
        <taxon>Bivalvia</taxon>
        <taxon>Autobranchia</taxon>
        <taxon>Heteroconchia</taxon>
        <taxon>Euheterodonta</taxon>
        <taxon>Imparidentia</taxon>
        <taxon>Neoheterodontei</taxon>
        <taxon>Myida</taxon>
        <taxon>Dreissenoidea</taxon>
        <taxon>Dreissenidae</taxon>
        <taxon>Dreissena</taxon>
    </lineage>
</organism>